<dbReference type="Proteomes" id="UP000001628">
    <property type="component" value="Unassembled WGS sequence"/>
</dbReference>
<dbReference type="OrthoDB" id="10480017at2759"/>
<dbReference type="InParanoid" id="A0A0A0HTV9"/>
<organism evidence="1 2">
    <name type="scientific">Paracoccidioides brasiliensis (strain Pb18)</name>
    <dbReference type="NCBI Taxonomy" id="502780"/>
    <lineage>
        <taxon>Eukaryota</taxon>
        <taxon>Fungi</taxon>
        <taxon>Dikarya</taxon>
        <taxon>Ascomycota</taxon>
        <taxon>Pezizomycotina</taxon>
        <taxon>Eurotiomycetes</taxon>
        <taxon>Eurotiomycetidae</taxon>
        <taxon>Onygenales</taxon>
        <taxon>Ajellomycetaceae</taxon>
        <taxon>Paracoccidioides</taxon>
    </lineage>
</organism>
<dbReference type="EMBL" id="KN275974">
    <property type="protein sequence ID" value="KGM91441.1"/>
    <property type="molecule type" value="Genomic_DNA"/>
</dbReference>
<dbReference type="AlphaFoldDB" id="A0A0A0HTV9"/>
<proteinExistence type="predicted"/>
<keyword evidence="2" id="KW-1185">Reference proteome</keyword>
<sequence>MEKYIKKSSKYLRAGILPNKATKVKKDSASTASPKLRKAPMVCVPTPQGQATSRGVNENQTAASNSNSFQITTATVGVWAFKGPFGGLIKPLSGPENRQMQSMNEWAIDPWGSLADYGLEFPSGDGFLARSNFPCLDRI</sequence>
<dbReference type="VEuPathDB" id="FungiDB:PADG_12462"/>
<protein>
    <submittedName>
        <fullName evidence="1">Uncharacterized protein</fullName>
    </submittedName>
</protein>
<dbReference type="GeneID" id="22588359"/>
<dbReference type="KEGG" id="pbn:PADG_12462"/>
<dbReference type="RefSeq" id="XP_010763834.1">
    <property type="nucleotide sequence ID" value="XM_010765532.1"/>
</dbReference>
<accession>A0A0A0HTV9</accession>
<dbReference type="HOGENOM" id="CLU_1845703_0_0_1"/>
<reference evidence="1 2" key="1">
    <citation type="journal article" date="2011" name="PLoS Genet.">
        <title>Comparative genomic analysis of human fungal pathogens causing paracoccidioidomycosis.</title>
        <authorList>
            <person name="Desjardins C.A."/>
            <person name="Champion M.D."/>
            <person name="Holder J.W."/>
            <person name="Muszewska A."/>
            <person name="Goldberg J."/>
            <person name="Bailao A.M."/>
            <person name="Brigido M.M."/>
            <person name="Ferreira M.E."/>
            <person name="Garcia A.M."/>
            <person name="Grynberg M."/>
            <person name="Gujja S."/>
            <person name="Heiman D.I."/>
            <person name="Henn M.R."/>
            <person name="Kodira C.D."/>
            <person name="Leon-Narvaez H."/>
            <person name="Longo L.V."/>
            <person name="Ma L.J."/>
            <person name="Malavazi I."/>
            <person name="Matsuo A.L."/>
            <person name="Morais F.V."/>
            <person name="Pereira M."/>
            <person name="Rodriguez-Brito S."/>
            <person name="Sakthikumar S."/>
            <person name="Salem-Izacc S.M."/>
            <person name="Sykes S.M."/>
            <person name="Teixeira M.M."/>
            <person name="Vallejo M.C."/>
            <person name="Walter M.E."/>
            <person name="Yandava C."/>
            <person name="Young S."/>
            <person name="Zeng Q."/>
            <person name="Zucker J."/>
            <person name="Felipe M.S."/>
            <person name="Goldman G.H."/>
            <person name="Haas B.J."/>
            <person name="McEwen J.G."/>
            <person name="Nino-Vega G."/>
            <person name="Puccia R."/>
            <person name="San-Blas G."/>
            <person name="Soares C.M."/>
            <person name="Birren B.W."/>
            <person name="Cuomo C.A."/>
        </authorList>
    </citation>
    <scope>NUCLEOTIDE SEQUENCE [LARGE SCALE GENOMIC DNA]</scope>
    <source>
        <strain evidence="1 2">Pb18</strain>
    </source>
</reference>
<name>A0A0A0HTV9_PARBD</name>
<evidence type="ECO:0000313" key="2">
    <source>
        <dbReference type="Proteomes" id="UP000001628"/>
    </source>
</evidence>
<evidence type="ECO:0000313" key="1">
    <source>
        <dbReference type="EMBL" id="KGM91441.1"/>
    </source>
</evidence>
<gene>
    <name evidence="1" type="ORF">PADG_12462</name>
</gene>